<keyword evidence="16" id="KW-1185">Reference proteome</keyword>
<dbReference type="AlphaFoldDB" id="A0A556VXD9"/>
<dbReference type="PROSITE" id="PS00028">
    <property type="entry name" value="ZINC_FINGER_C2H2_1"/>
    <property type="match status" value="4"/>
</dbReference>
<feature type="domain" description="C2H2-type" evidence="14">
    <location>
        <begin position="771"/>
        <end position="801"/>
    </location>
</feature>
<dbReference type="InterPro" id="IPR036236">
    <property type="entry name" value="Znf_C2H2_sf"/>
</dbReference>
<feature type="region of interest" description="Disordered" evidence="12">
    <location>
        <begin position="154"/>
        <end position="184"/>
    </location>
</feature>
<dbReference type="PROSITE" id="PS50097">
    <property type="entry name" value="BTB"/>
    <property type="match status" value="1"/>
</dbReference>
<evidence type="ECO:0000313" key="15">
    <source>
        <dbReference type="EMBL" id="TUS40679.1"/>
    </source>
</evidence>
<protein>
    <submittedName>
        <fullName evidence="15">Myoneurin</fullName>
    </submittedName>
</protein>
<reference evidence="15 16" key="1">
    <citation type="journal article" date="2019" name="Genome Biol. Evol.">
        <title>Whole-Genome Sequencing of the Giant Devil Catfish, Bagarius yarrelli.</title>
        <authorList>
            <person name="Jiang W."/>
            <person name="Lv Y."/>
            <person name="Cheng L."/>
            <person name="Yang K."/>
            <person name="Chao B."/>
            <person name="Wang X."/>
            <person name="Li Y."/>
            <person name="Pan X."/>
            <person name="You X."/>
            <person name="Zhang Y."/>
            <person name="Yang J."/>
            <person name="Li J."/>
            <person name="Zhang X."/>
            <person name="Liu S."/>
            <person name="Sun C."/>
            <person name="Yang J."/>
            <person name="Shi Q."/>
        </authorList>
    </citation>
    <scope>NUCLEOTIDE SEQUENCE [LARGE SCALE GENOMIC DNA]</scope>
    <source>
        <strain evidence="15">JWS20170419001</strain>
        <tissue evidence="15">Muscle</tissue>
    </source>
</reference>
<comment type="subcellular location">
    <subcellularLocation>
        <location evidence="1">Nucleus</location>
    </subcellularLocation>
</comment>
<accession>A0A556VXD9</accession>
<feature type="compositionally biased region" description="Polar residues" evidence="12">
    <location>
        <begin position="369"/>
        <end position="381"/>
    </location>
</feature>
<feature type="compositionally biased region" description="Basic residues" evidence="12">
    <location>
        <begin position="411"/>
        <end position="425"/>
    </location>
</feature>
<keyword evidence="10" id="KW-0539">Nucleus</keyword>
<evidence type="ECO:0000256" key="11">
    <source>
        <dbReference type="PROSITE-ProRule" id="PRU00042"/>
    </source>
</evidence>
<proteinExistence type="inferred from homology"/>
<feature type="compositionally biased region" description="Basic and acidic residues" evidence="12">
    <location>
        <begin position="616"/>
        <end position="627"/>
    </location>
</feature>
<evidence type="ECO:0000256" key="6">
    <source>
        <dbReference type="ARBA" id="ARBA00022833"/>
    </source>
</evidence>
<dbReference type="Gene3D" id="3.30.160.60">
    <property type="entry name" value="Classic Zinc Finger"/>
    <property type="match status" value="5"/>
</dbReference>
<keyword evidence="3" id="KW-0479">Metal-binding</keyword>
<feature type="domain" description="C2H2-type" evidence="14">
    <location>
        <begin position="713"/>
        <end position="740"/>
    </location>
</feature>
<feature type="region of interest" description="Disordered" evidence="12">
    <location>
        <begin position="345"/>
        <end position="675"/>
    </location>
</feature>
<feature type="domain" description="C2H2-type" evidence="14">
    <location>
        <begin position="806"/>
        <end position="834"/>
    </location>
</feature>
<dbReference type="GO" id="GO:0008270">
    <property type="term" value="F:zinc ion binding"/>
    <property type="evidence" value="ECO:0007669"/>
    <property type="project" value="UniProtKB-KW"/>
</dbReference>
<evidence type="ECO:0000259" key="14">
    <source>
        <dbReference type="PROSITE" id="PS50157"/>
    </source>
</evidence>
<dbReference type="FunFam" id="3.30.160.60:FF:000383">
    <property type="entry name" value="Uncharacterized protein"/>
    <property type="match status" value="1"/>
</dbReference>
<evidence type="ECO:0000256" key="2">
    <source>
        <dbReference type="ARBA" id="ARBA00006991"/>
    </source>
</evidence>
<dbReference type="InterPro" id="IPR013087">
    <property type="entry name" value="Znf_C2H2_type"/>
</dbReference>
<evidence type="ECO:0000256" key="12">
    <source>
        <dbReference type="SAM" id="MobiDB-lite"/>
    </source>
</evidence>
<feature type="domain" description="BTB" evidence="13">
    <location>
        <begin position="217"/>
        <end position="284"/>
    </location>
</feature>
<sequence>MDRPEVLQSNSWLWTLYTDLQQGVEMTEDNNTLLRTENIDLKNKLRRYLTSQPDRTEPNRTDTPSVTPTSSFVLEKEQQEEELSKLSCVLKVLQRDCVIEQLKDSVSEYITINQVLRSSHPSCSGEGTFMNVDTTLELTPERCVSLREELRFLSEEDPINTEEEQTEEEEENAETQKKQTSGNVSERSVVVLTMDRVSHGEFLVEQLRKQRERGILCDCTVVIGQVNYEVHRNVLVSFSEYFSKQCIDAGRENTSITLDPECVNSAMFEKLLDYMYTGNLNIDSEEIPHVLNAASYLGMQEVLSICSSSSAKESSVSVRDEIFTGPCSPLSPDDYEPLEPLEEVEEREMLRKEREKNAELFGEPEAAVDSSQLSREQTLQGTEKRIRKPRTRLYEEDEDFSRKESPLSPRGRGRGRGRPRGRPRTRPLDSDKADTAVIDKSPNTEPAVVRRGTGRPRGRPRIKPLSSEAVDSANVEENTTPVNDEEMDTGTVQSETFESANLQGDTEENKNNGEVENKTPSDTENPKEAEVLKRRRGRPRTKSLPSEAAAMLNPEETSTQILQKESVRKRGRPRSKPPVSEIPESDNTEGGLESDKQDEGPDQENNQSTASSSEPLDSKQEPPENAKKIRTSTRKRSLSRKLRESQAGNDENEQEEAAEEEGSEEWEEEEEEEQQVRVLQDKLRPICNVCGNLFSEMSSLRRHMRIHKGLKPYQCQLCGRCFRQGNQLKTHLRIHTGGEKPFSCDRCDASFAQKCQLVYHCRMHHGEEKPHKCDVCPAAFATSSNLKIHMSSLISHTRKHKGSRRVTCDVCGSTLSDIYSLKKHQALKHKEQEDGPQKSEPVECPINIPVDHQGLIARVRSVLSESPEPSFPDESPLTAEASMIIHQPETQMIIKHSEAAGTPMIFQHADASGTQMISASPMIIQHTESSEAPMFIQHSEAGVTPMIIQHSEAGGTPMFIQHSEGSETPLFIRHADASGAQMISGSPMIIQHADSSETPMIIQHSEATGSPMIIRQDESSETPLLIQHGDSGEQVSYVVEQYEIPGSSDIEHAQIVIVQTID</sequence>
<evidence type="ECO:0000256" key="1">
    <source>
        <dbReference type="ARBA" id="ARBA00004123"/>
    </source>
</evidence>
<feature type="compositionally biased region" description="Basic residues" evidence="12">
    <location>
        <begin position="452"/>
        <end position="462"/>
    </location>
</feature>
<keyword evidence="9" id="KW-0804">Transcription</keyword>
<dbReference type="GO" id="GO:0000981">
    <property type="term" value="F:DNA-binding transcription factor activity, RNA polymerase II-specific"/>
    <property type="evidence" value="ECO:0007669"/>
    <property type="project" value="TreeGrafter"/>
</dbReference>
<dbReference type="Proteomes" id="UP000319801">
    <property type="component" value="Unassembled WGS sequence"/>
</dbReference>
<feature type="compositionally biased region" description="Basic and acidic residues" evidence="12">
    <location>
        <begin position="347"/>
        <end position="358"/>
    </location>
</feature>
<feature type="domain" description="C2H2-type" evidence="14">
    <location>
        <begin position="685"/>
        <end position="712"/>
    </location>
</feature>
<dbReference type="PANTHER" id="PTHR24394:SF53">
    <property type="entry name" value="ZINC FINGER AND BTB DOMAIN CONTAINING 2"/>
    <property type="match status" value="1"/>
</dbReference>
<feature type="compositionally biased region" description="Polar residues" evidence="12">
    <location>
        <begin position="603"/>
        <end position="615"/>
    </location>
</feature>
<evidence type="ECO:0000256" key="8">
    <source>
        <dbReference type="ARBA" id="ARBA00023125"/>
    </source>
</evidence>
<evidence type="ECO:0000256" key="9">
    <source>
        <dbReference type="ARBA" id="ARBA00023163"/>
    </source>
</evidence>
<name>A0A556VXD9_BAGYA</name>
<comment type="similarity">
    <text evidence="2">Belongs to the krueppel C2H2-type zinc-finger protein family.</text>
</comment>
<comment type="caution">
    <text evidence="15">The sequence shown here is derived from an EMBL/GenBank/DDBJ whole genome shotgun (WGS) entry which is preliminary data.</text>
</comment>
<evidence type="ECO:0000313" key="16">
    <source>
        <dbReference type="Proteomes" id="UP000319801"/>
    </source>
</evidence>
<dbReference type="SUPFAM" id="SSF54695">
    <property type="entry name" value="POZ domain"/>
    <property type="match status" value="1"/>
</dbReference>
<dbReference type="FunFam" id="3.30.160.60:FF:000322">
    <property type="entry name" value="GDNF-inducible zinc finger protein 1"/>
    <property type="match status" value="1"/>
</dbReference>
<evidence type="ECO:0000256" key="5">
    <source>
        <dbReference type="ARBA" id="ARBA00022771"/>
    </source>
</evidence>
<evidence type="ECO:0000256" key="3">
    <source>
        <dbReference type="ARBA" id="ARBA00022723"/>
    </source>
</evidence>
<dbReference type="OrthoDB" id="427030at2759"/>
<feature type="domain" description="C2H2-type" evidence="14">
    <location>
        <begin position="742"/>
        <end position="770"/>
    </location>
</feature>
<dbReference type="Pfam" id="PF00651">
    <property type="entry name" value="BTB"/>
    <property type="match status" value="1"/>
</dbReference>
<dbReference type="PANTHER" id="PTHR24394">
    <property type="entry name" value="ZINC FINGER PROTEIN"/>
    <property type="match status" value="1"/>
</dbReference>
<evidence type="ECO:0000256" key="7">
    <source>
        <dbReference type="ARBA" id="ARBA00023015"/>
    </source>
</evidence>
<feature type="compositionally biased region" description="Polar residues" evidence="12">
    <location>
        <begin position="490"/>
        <end position="504"/>
    </location>
</feature>
<evidence type="ECO:0000256" key="4">
    <source>
        <dbReference type="ARBA" id="ARBA00022737"/>
    </source>
</evidence>
<dbReference type="SMART" id="SM00225">
    <property type="entry name" value="BTB"/>
    <property type="match status" value="1"/>
</dbReference>
<keyword evidence="6" id="KW-0862">Zinc</keyword>
<dbReference type="Gene3D" id="3.30.710.10">
    <property type="entry name" value="Potassium Channel Kv1.1, Chain A"/>
    <property type="match status" value="1"/>
</dbReference>
<keyword evidence="8" id="KW-0238">DNA-binding</keyword>
<dbReference type="GO" id="GO:0005634">
    <property type="term" value="C:nucleus"/>
    <property type="evidence" value="ECO:0007669"/>
    <property type="project" value="UniProtKB-SubCell"/>
</dbReference>
<dbReference type="PROSITE" id="PS50157">
    <property type="entry name" value="ZINC_FINGER_C2H2_2"/>
    <property type="match status" value="5"/>
</dbReference>
<dbReference type="SMART" id="SM00355">
    <property type="entry name" value="ZnF_C2H2"/>
    <property type="match status" value="5"/>
</dbReference>
<feature type="compositionally biased region" description="Basic residues" evidence="12">
    <location>
        <begin position="628"/>
        <end position="640"/>
    </location>
</feature>
<dbReference type="EMBL" id="VCAZ01000433">
    <property type="protein sequence ID" value="TUS40679.1"/>
    <property type="molecule type" value="Genomic_DNA"/>
</dbReference>
<evidence type="ECO:0000259" key="13">
    <source>
        <dbReference type="PROSITE" id="PS50097"/>
    </source>
</evidence>
<organism evidence="15 16">
    <name type="scientific">Bagarius yarrelli</name>
    <name type="common">Goonch</name>
    <name type="synonym">Bagrus yarrelli</name>
    <dbReference type="NCBI Taxonomy" id="175774"/>
    <lineage>
        <taxon>Eukaryota</taxon>
        <taxon>Metazoa</taxon>
        <taxon>Chordata</taxon>
        <taxon>Craniata</taxon>
        <taxon>Vertebrata</taxon>
        <taxon>Euteleostomi</taxon>
        <taxon>Actinopterygii</taxon>
        <taxon>Neopterygii</taxon>
        <taxon>Teleostei</taxon>
        <taxon>Ostariophysi</taxon>
        <taxon>Siluriformes</taxon>
        <taxon>Sisoridae</taxon>
        <taxon>Sisorinae</taxon>
        <taxon>Bagarius</taxon>
    </lineage>
</organism>
<dbReference type="InterPro" id="IPR000210">
    <property type="entry name" value="BTB/POZ_dom"/>
</dbReference>
<dbReference type="GO" id="GO:0003677">
    <property type="term" value="F:DNA binding"/>
    <property type="evidence" value="ECO:0007669"/>
    <property type="project" value="UniProtKB-KW"/>
</dbReference>
<dbReference type="InterPro" id="IPR011333">
    <property type="entry name" value="SKP1/BTB/POZ_sf"/>
</dbReference>
<dbReference type="SUPFAM" id="SSF57667">
    <property type="entry name" value="beta-beta-alpha zinc fingers"/>
    <property type="match status" value="3"/>
</dbReference>
<dbReference type="Pfam" id="PF00096">
    <property type="entry name" value="zf-C2H2"/>
    <property type="match status" value="3"/>
</dbReference>
<feature type="compositionally biased region" description="Acidic residues" evidence="12">
    <location>
        <begin position="155"/>
        <end position="173"/>
    </location>
</feature>
<evidence type="ECO:0000256" key="10">
    <source>
        <dbReference type="ARBA" id="ARBA00023242"/>
    </source>
</evidence>
<keyword evidence="7" id="KW-0805">Transcription regulation</keyword>
<gene>
    <name evidence="15" type="ORF">Baya_17062</name>
</gene>
<dbReference type="FunFam" id="3.30.160.60:FF:000446">
    <property type="entry name" value="Zinc finger protein"/>
    <property type="match status" value="1"/>
</dbReference>
<keyword evidence="4" id="KW-0677">Repeat</keyword>
<feature type="region of interest" description="Disordered" evidence="12">
    <location>
        <begin position="49"/>
        <end position="71"/>
    </location>
</feature>
<feature type="compositionally biased region" description="Basic and acidic residues" evidence="12">
    <location>
        <begin position="507"/>
        <end position="532"/>
    </location>
</feature>
<feature type="compositionally biased region" description="Polar residues" evidence="12">
    <location>
        <begin position="61"/>
        <end position="71"/>
    </location>
</feature>
<keyword evidence="5 11" id="KW-0863">Zinc-finger</keyword>
<feature type="compositionally biased region" description="Acidic residues" evidence="12">
    <location>
        <begin position="650"/>
        <end position="673"/>
    </location>
</feature>